<evidence type="ECO:0000256" key="1">
    <source>
        <dbReference type="ARBA" id="ARBA00004613"/>
    </source>
</evidence>
<accession>A0A9Q0YHP4</accession>
<dbReference type="GO" id="GO:0016298">
    <property type="term" value="F:lipase activity"/>
    <property type="evidence" value="ECO:0007669"/>
    <property type="project" value="InterPro"/>
</dbReference>
<dbReference type="PANTHER" id="PTHR11610">
    <property type="entry name" value="LIPASE"/>
    <property type="match status" value="1"/>
</dbReference>
<dbReference type="InterPro" id="IPR013818">
    <property type="entry name" value="Lipase"/>
</dbReference>
<sequence length="139" mass="15209">MGETILYEGNYNVIRVIWDLRPGTDHYAKMSSNARIVGAEIALLIDQLMELAPDGTVAKDAGSYHLIGRGIGAHVAGYAGERHNPKLGRISGLDPAGPYFEDTDLIVRLDHTDAEFVDVIHTDTDPLRRLGKILRTKGS</sequence>
<protein>
    <submittedName>
        <fullName evidence="6">Pancreatic lipase-related protein 2</fullName>
    </submittedName>
</protein>
<proteinExistence type="inferred from homology"/>
<dbReference type="AlphaFoldDB" id="A0A9Q0YHP4"/>
<comment type="caution">
    <text evidence="6">The sequence shown here is derived from an EMBL/GenBank/DDBJ whole genome shotgun (WGS) entry which is preliminary data.</text>
</comment>
<name>A0A9Q0YHP4_HOLLE</name>
<evidence type="ECO:0000256" key="4">
    <source>
        <dbReference type="RuleBase" id="RU004262"/>
    </source>
</evidence>
<dbReference type="Gene3D" id="3.40.50.1820">
    <property type="entry name" value="alpha/beta hydrolase"/>
    <property type="match status" value="1"/>
</dbReference>
<gene>
    <name evidence="6" type="ORF">HOLleu_39979</name>
</gene>
<dbReference type="GO" id="GO:0005615">
    <property type="term" value="C:extracellular space"/>
    <property type="evidence" value="ECO:0007669"/>
    <property type="project" value="TreeGrafter"/>
</dbReference>
<dbReference type="InterPro" id="IPR000734">
    <property type="entry name" value="TAG_lipase"/>
</dbReference>
<organism evidence="6 7">
    <name type="scientific">Holothuria leucospilota</name>
    <name type="common">Black long sea cucumber</name>
    <name type="synonym">Mertensiothuria leucospilota</name>
    <dbReference type="NCBI Taxonomy" id="206669"/>
    <lineage>
        <taxon>Eukaryota</taxon>
        <taxon>Metazoa</taxon>
        <taxon>Echinodermata</taxon>
        <taxon>Eleutherozoa</taxon>
        <taxon>Echinozoa</taxon>
        <taxon>Holothuroidea</taxon>
        <taxon>Aspidochirotacea</taxon>
        <taxon>Aspidochirotida</taxon>
        <taxon>Holothuriidae</taxon>
        <taxon>Holothuria</taxon>
    </lineage>
</organism>
<dbReference type="OrthoDB" id="6431596at2759"/>
<comment type="subcellular location">
    <subcellularLocation>
        <location evidence="1">Secreted</location>
    </subcellularLocation>
</comment>
<dbReference type="PANTHER" id="PTHR11610:SF173">
    <property type="entry name" value="LIPASE DOMAIN-CONTAINING PROTEIN-RELATED"/>
    <property type="match status" value="1"/>
</dbReference>
<keyword evidence="7" id="KW-1185">Reference proteome</keyword>
<evidence type="ECO:0000256" key="3">
    <source>
        <dbReference type="ARBA" id="ARBA00022525"/>
    </source>
</evidence>
<evidence type="ECO:0000256" key="2">
    <source>
        <dbReference type="ARBA" id="ARBA00010701"/>
    </source>
</evidence>
<evidence type="ECO:0000313" key="7">
    <source>
        <dbReference type="Proteomes" id="UP001152320"/>
    </source>
</evidence>
<evidence type="ECO:0000313" key="6">
    <source>
        <dbReference type="EMBL" id="KAJ8020397.1"/>
    </source>
</evidence>
<reference evidence="6" key="1">
    <citation type="submission" date="2021-10" db="EMBL/GenBank/DDBJ databases">
        <title>Tropical sea cucumber genome reveals ecological adaptation and Cuvierian tubules defense mechanism.</title>
        <authorList>
            <person name="Chen T."/>
        </authorList>
    </citation>
    <scope>NUCLEOTIDE SEQUENCE</scope>
    <source>
        <strain evidence="6">Nanhai2018</strain>
        <tissue evidence="6">Muscle</tissue>
    </source>
</reference>
<dbReference type="Pfam" id="PF00151">
    <property type="entry name" value="Lipase"/>
    <property type="match status" value="1"/>
</dbReference>
<dbReference type="EMBL" id="JAIZAY010000022">
    <property type="protein sequence ID" value="KAJ8020397.1"/>
    <property type="molecule type" value="Genomic_DNA"/>
</dbReference>
<dbReference type="SUPFAM" id="SSF53474">
    <property type="entry name" value="alpha/beta-Hydrolases"/>
    <property type="match status" value="1"/>
</dbReference>
<keyword evidence="3" id="KW-0964">Secreted</keyword>
<evidence type="ECO:0000259" key="5">
    <source>
        <dbReference type="Pfam" id="PF00151"/>
    </source>
</evidence>
<dbReference type="Proteomes" id="UP001152320">
    <property type="component" value="Chromosome 22"/>
</dbReference>
<comment type="similarity">
    <text evidence="2 4">Belongs to the AB hydrolase superfamily. Lipase family.</text>
</comment>
<dbReference type="InterPro" id="IPR029058">
    <property type="entry name" value="AB_hydrolase_fold"/>
</dbReference>
<dbReference type="GO" id="GO:0016042">
    <property type="term" value="P:lipid catabolic process"/>
    <property type="evidence" value="ECO:0007669"/>
    <property type="project" value="TreeGrafter"/>
</dbReference>
<feature type="domain" description="Lipase" evidence="5">
    <location>
        <begin position="10"/>
        <end position="131"/>
    </location>
</feature>